<feature type="transmembrane region" description="Helical" evidence="5">
    <location>
        <begin position="12"/>
        <end position="45"/>
    </location>
</feature>
<proteinExistence type="predicted"/>
<dbReference type="PANTHER" id="PTHR33514:SF13">
    <property type="entry name" value="PROTEIN ABCI12, CHLOROPLASTIC"/>
    <property type="match status" value="1"/>
</dbReference>
<dbReference type="CDD" id="cd16914">
    <property type="entry name" value="EcfT"/>
    <property type="match status" value="1"/>
</dbReference>
<keyword evidence="4 5" id="KW-0472">Membrane</keyword>
<evidence type="ECO:0000256" key="3">
    <source>
        <dbReference type="ARBA" id="ARBA00022989"/>
    </source>
</evidence>
<evidence type="ECO:0000256" key="1">
    <source>
        <dbReference type="ARBA" id="ARBA00004141"/>
    </source>
</evidence>
<dbReference type="AlphaFoldDB" id="A0A5C8CD31"/>
<comment type="subcellular location">
    <subcellularLocation>
        <location evidence="1">Membrane</location>
        <topology evidence="1">Multi-pass membrane protein</topology>
    </subcellularLocation>
</comment>
<dbReference type="InterPro" id="IPR003339">
    <property type="entry name" value="ABC/ECF_trnsptr_transmembrane"/>
</dbReference>
<reference evidence="6 7" key="1">
    <citation type="journal article" date="1992" name="Lakartidningen">
        <title>[Penicillin V and not amoxicillin is the first choice preparation in acute otitis].</title>
        <authorList>
            <person name="Kamme C."/>
            <person name="Lundgren K."/>
            <person name="Prellner K."/>
        </authorList>
    </citation>
    <scope>NUCLEOTIDE SEQUENCE [LARGE SCALE GENOMIC DNA]</scope>
    <source>
        <strain evidence="6 7">W1</strain>
    </source>
</reference>
<dbReference type="EMBL" id="SAXT01000009">
    <property type="protein sequence ID" value="TXJ10876.1"/>
    <property type="molecule type" value="Genomic_DNA"/>
</dbReference>
<gene>
    <name evidence="6" type="ORF">EPJ80_12050</name>
</gene>
<evidence type="ECO:0000313" key="6">
    <source>
        <dbReference type="EMBL" id="TXJ10876.1"/>
    </source>
</evidence>
<evidence type="ECO:0000313" key="7">
    <source>
        <dbReference type="Proteomes" id="UP000325116"/>
    </source>
</evidence>
<feature type="transmembrane region" description="Helical" evidence="5">
    <location>
        <begin position="217"/>
        <end position="235"/>
    </location>
</feature>
<dbReference type="Pfam" id="PF02361">
    <property type="entry name" value="CbiQ"/>
    <property type="match status" value="1"/>
</dbReference>
<evidence type="ECO:0000256" key="4">
    <source>
        <dbReference type="ARBA" id="ARBA00023136"/>
    </source>
</evidence>
<evidence type="ECO:0000256" key="5">
    <source>
        <dbReference type="SAM" id="Phobius"/>
    </source>
</evidence>
<keyword evidence="3 5" id="KW-1133">Transmembrane helix</keyword>
<dbReference type="GO" id="GO:0005886">
    <property type="term" value="C:plasma membrane"/>
    <property type="evidence" value="ECO:0007669"/>
    <property type="project" value="TreeGrafter"/>
</dbReference>
<comment type="caution">
    <text evidence="6">The sequence shown here is derived from an EMBL/GenBank/DDBJ whole genome shotgun (WGS) entry which is preliminary data.</text>
</comment>
<sequence length="237" mass="27543">MNKKFDPRTIFLSTLFLTISLIIMNNIIQTLFCFIAILIHIILVGVKVKNLIKIFFASIWLLLSIILINYFFINKDINYITNSIFRLFGIIILASAMLSSMDIMDIGFAVEKIFYPFKHFKIPIENISVIIALSLKFIPLIKDEALRIQKAQKARGLDYNLMSVKEKIYNIKNLFIPIVVSSIQSSVKTAIAMEIRGYGAPYKKTRLYESYITIKDLLYIIFNIIFLIFIILIRFKF</sequence>
<feature type="transmembrane region" description="Helical" evidence="5">
    <location>
        <begin position="122"/>
        <end position="141"/>
    </location>
</feature>
<feature type="transmembrane region" description="Helical" evidence="5">
    <location>
        <begin position="51"/>
        <end position="72"/>
    </location>
</feature>
<keyword evidence="2 5" id="KW-0812">Transmembrane</keyword>
<dbReference type="Proteomes" id="UP000325116">
    <property type="component" value="Unassembled WGS sequence"/>
</dbReference>
<evidence type="ECO:0000256" key="2">
    <source>
        <dbReference type="ARBA" id="ARBA00022692"/>
    </source>
</evidence>
<name>A0A5C8CD31_9SPIR</name>
<dbReference type="PANTHER" id="PTHR33514">
    <property type="entry name" value="PROTEIN ABCI12, CHLOROPLASTIC"/>
    <property type="match status" value="1"/>
</dbReference>
<accession>A0A5C8CD31</accession>
<organism evidence="6 7">
    <name type="scientific">Brachyspira aalborgi</name>
    <dbReference type="NCBI Taxonomy" id="29522"/>
    <lineage>
        <taxon>Bacteria</taxon>
        <taxon>Pseudomonadati</taxon>
        <taxon>Spirochaetota</taxon>
        <taxon>Spirochaetia</taxon>
        <taxon>Brachyspirales</taxon>
        <taxon>Brachyspiraceae</taxon>
        <taxon>Brachyspira</taxon>
    </lineage>
</organism>
<protein>
    <submittedName>
        <fullName evidence="6">Energy-coupling factor transporter transmembrane protein EcfT</fullName>
    </submittedName>
</protein>
<feature type="transmembrane region" description="Helical" evidence="5">
    <location>
        <begin position="84"/>
        <end position="110"/>
    </location>
</feature>